<accession>A2ESN3</accession>
<dbReference type="OrthoDB" id="4062651at2759"/>
<dbReference type="GO" id="GO:0004672">
    <property type="term" value="F:protein kinase activity"/>
    <property type="evidence" value="ECO:0000318"/>
    <property type="project" value="GO_Central"/>
</dbReference>
<evidence type="ECO:0000256" key="4">
    <source>
        <dbReference type="PROSITE-ProRule" id="PRU10141"/>
    </source>
</evidence>
<dbReference type="CDD" id="cd13999">
    <property type="entry name" value="STKc_MAP3K-like"/>
    <property type="match status" value="1"/>
</dbReference>
<gene>
    <name evidence="7" type="ORF">TVAG_069920</name>
</gene>
<dbReference type="InterPro" id="IPR011009">
    <property type="entry name" value="Kinase-like_dom_sf"/>
</dbReference>
<keyword evidence="8" id="KW-1185">Reference proteome</keyword>
<dbReference type="STRING" id="5722.A2ESN3"/>
<evidence type="ECO:0000313" key="8">
    <source>
        <dbReference type="Proteomes" id="UP000001542"/>
    </source>
</evidence>
<proteinExistence type="predicted"/>
<dbReference type="PROSITE" id="PS00108">
    <property type="entry name" value="PROTEIN_KINASE_ST"/>
    <property type="match status" value="1"/>
</dbReference>
<dbReference type="PROSITE" id="PS50011">
    <property type="entry name" value="PROTEIN_KINASE_DOM"/>
    <property type="match status" value="1"/>
</dbReference>
<dbReference type="GO" id="GO:0004674">
    <property type="term" value="F:protein serine/threonine kinase activity"/>
    <property type="evidence" value="ECO:0007669"/>
    <property type="project" value="UniProtKB-KW"/>
</dbReference>
<sequence length="859" mass="98874">MSVYKRYLEEFSHEESRLVVKMEDFDFGDVIGKGGFGEVHRAIYKKTGTECAIKQIFAERLEGNRLRRYIGEIETLARCDNMFLVPFIGFTAQPPYTIVTEFMPNGSLDKYVRKKAGVEPLSGTQLTAIAIGIAHGMCHLHSLGIIHRDLKAANILLDSRLFPRICDFGIARFEEHGSVGMTAKIGTPNYMAPELIQSTNYDRKVDVYAFAMILYEMNENVRPFRGLKVNDIFKAVIQNDERPEFTKVTPQKMQELIRRCWHREPAERPTFEEIRDEFARGKVAFPGTHLYDIQKFLQIIDKDEEMRDKMAQDQSTTSDSIIEPGKSESESDSPAPSRKSSSGSAPSQPQDQRQYQSKQQPVKQSEPTISSHYSYTSTTEEEETSESAHADEILGDYNNTLFVRYLEYYAKTIEPIQFPPFWDPISKHVNPRTPPEILNTIMTNCRLMMKRNKQFIELFEKAKFFTSYPVSPQTADAIADCYEILFVDSPKFLGQQHCETITQMIKLRPEKMLILYSFYIKQLLSLPNPWPILDNLFSFLHELNDKPCGYMYLAIFHYLITKYEMYAKERRIHIRSIFLMYVNSKDVRTICAAYNGLAIIYGDVGSGLDYTRAAQHLLDDEIWQSVMTLLLKIEKIPASVPLLNALLYRTNESPLPWIVILKMASNKTGPEFLLENTQWMNENKKHPIEVMRVFLVIFKAKENRSKATSLEGFPTLLTAALAADPHRMHFVVSSTIRRAELNENFLKRLSESGFLAKYIELTIQANKPRIFTNALSTFDKLSHVCFVPDYITFTSTLVELLSEKNHAADAISVIVSMSFYPQVCKELKKKNLITYFENLTKYDKYKKMAETFLANAKKV</sequence>
<dbReference type="SUPFAM" id="SSF56112">
    <property type="entry name" value="Protein kinase-like (PK-like)"/>
    <property type="match status" value="1"/>
</dbReference>
<dbReference type="GO" id="GO:0005524">
    <property type="term" value="F:ATP binding"/>
    <property type="evidence" value="ECO:0007669"/>
    <property type="project" value="UniProtKB-UniRule"/>
</dbReference>
<evidence type="ECO:0000256" key="2">
    <source>
        <dbReference type="ARBA" id="ARBA00022741"/>
    </source>
</evidence>
<evidence type="ECO:0000256" key="5">
    <source>
        <dbReference type="SAM" id="MobiDB-lite"/>
    </source>
</evidence>
<dbReference type="PANTHER" id="PTHR44329:SF298">
    <property type="entry name" value="MIXED LINEAGE KINASE DOMAIN-LIKE PROTEIN"/>
    <property type="match status" value="1"/>
</dbReference>
<feature type="compositionally biased region" description="Low complexity" evidence="5">
    <location>
        <begin position="332"/>
        <end position="349"/>
    </location>
</feature>
<evidence type="ECO:0000259" key="6">
    <source>
        <dbReference type="PROSITE" id="PS50011"/>
    </source>
</evidence>
<evidence type="ECO:0000256" key="1">
    <source>
        <dbReference type="ARBA" id="ARBA00022527"/>
    </source>
</evidence>
<dbReference type="KEGG" id="tva:4762197"/>
<dbReference type="PRINTS" id="PR00109">
    <property type="entry name" value="TYRKINASE"/>
</dbReference>
<reference evidence="7" key="1">
    <citation type="submission" date="2006-10" db="EMBL/GenBank/DDBJ databases">
        <authorList>
            <person name="Amadeo P."/>
            <person name="Zhao Q."/>
            <person name="Wortman J."/>
            <person name="Fraser-Liggett C."/>
            <person name="Carlton J."/>
        </authorList>
    </citation>
    <scope>NUCLEOTIDE SEQUENCE</scope>
    <source>
        <strain evidence="7">G3</strain>
    </source>
</reference>
<keyword evidence="3 4" id="KW-0067">ATP-binding</keyword>
<dbReference type="eggNOG" id="KOG0192">
    <property type="taxonomic scope" value="Eukaryota"/>
</dbReference>
<dbReference type="Gene3D" id="1.10.510.10">
    <property type="entry name" value="Transferase(Phosphotransferase) domain 1"/>
    <property type="match status" value="1"/>
</dbReference>
<keyword evidence="7" id="KW-0808">Transferase</keyword>
<dbReference type="GO" id="GO:0005737">
    <property type="term" value="C:cytoplasm"/>
    <property type="evidence" value="ECO:0000318"/>
    <property type="project" value="GO_Central"/>
</dbReference>
<feature type="compositionally biased region" description="Polar residues" evidence="5">
    <location>
        <begin position="350"/>
        <end position="369"/>
    </location>
</feature>
<dbReference type="GO" id="GO:0007165">
    <property type="term" value="P:signal transduction"/>
    <property type="evidence" value="ECO:0000318"/>
    <property type="project" value="GO_Central"/>
</dbReference>
<dbReference type="PROSITE" id="PS00107">
    <property type="entry name" value="PROTEIN_KINASE_ATP"/>
    <property type="match status" value="1"/>
</dbReference>
<dbReference type="InterPro" id="IPR051681">
    <property type="entry name" value="Ser/Thr_Kinases-Pseudokinases"/>
</dbReference>
<dbReference type="RefSeq" id="XP_001316565.1">
    <property type="nucleotide sequence ID" value="XM_001316530.1"/>
</dbReference>
<dbReference type="InterPro" id="IPR008271">
    <property type="entry name" value="Ser/Thr_kinase_AS"/>
</dbReference>
<dbReference type="VEuPathDB" id="TrichDB:TVAGG3_0220750"/>
<dbReference type="InParanoid" id="A2ESN3"/>
<dbReference type="Pfam" id="PF00069">
    <property type="entry name" value="Pkinase"/>
    <property type="match status" value="1"/>
</dbReference>
<keyword evidence="7" id="KW-0418">Kinase</keyword>
<dbReference type="AlphaFoldDB" id="A2ESN3"/>
<keyword evidence="1" id="KW-0723">Serine/threonine-protein kinase</keyword>
<name>A2ESN3_TRIV3</name>
<dbReference type="SMR" id="A2ESN3"/>
<feature type="binding site" evidence="4">
    <location>
        <position position="54"/>
    </location>
    <ligand>
        <name>ATP</name>
        <dbReference type="ChEBI" id="CHEBI:30616"/>
    </ligand>
</feature>
<organism evidence="7 8">
    <name type="scientific">Trichomonas vaginalis (strain ATCC PRA-98 / G3)</name>
    <dbReference type="NCBI Taxonomy" id="412133"/>
    <lineage>
        <taxon>Eukaryota</taxon>
        <taxon>Metamonada</taxon>
        <taxon>Parabasalia</taxon>
        <taxon>Trichomonadida</taxon>
        <taxon>Trichomonadidae</taxon>
        <taxon>Trichomonas</taxon>
    </lineage>
</organism>
<protein>
    <submittedName>
        <fullName evidence="7">TKL family protein kinase</fullName>
    </submittedName>
</protein>
<dbReference type="InterPro" id="IPR017441">
    <property type="entry name" value="Protein_kinase_ATP_BS"/>
</dbReference>
<keyword evidence="2 4" id="KW-0547">Nucleotide-binding</keyword>
<feature type="domain" description="Protein kinase" evidence="6">
    <location>
        <begin position="25"/>
        <end position="279"/>
    </location>
</feature>
<dbReference type="PANTHER" id="PTHR44329">
    <property type="entry name" value="SERINE/THREONINE-PROTEIN KINASE TNNI3K-RELATED"/>
    <property type="match status" value="1"/>
</dbReference>
<dbReference type="Proteomes" id="UP000001542">
    <property type="component" value="Unassembled WGS sequence"/>
</dbReference>
<dbReference type="VEuPathDB" id="TrichDB:TVAG_069920"/>
<dbReference type="EMBL" id="DS113478">
    <property type="protein sequence ID" value="EAY04342.1"/>
    <property type="molecule type" value="Genomic_DNA"/>
</dbReference>
<dbReference type="InterPro" id="IPR001245">
    <property type="entry name" value="Ser-Thr/Tyr_kinase_cat_dom"/>
</dbReference>
<reference evidence="7" key="2">
    <citation type="journal article" date="2007" name="Science">
        <title>Draft genome sequence of the sexually transmitted pathogen Trichomonas vaginalis.</title>
        <authorList>
            <person name="Carlton J.M."/>
            <person name="Hirt R.P."/>
            <person name="Silva J.C."/>
            <person name="Delcher A.L."/>
            <person name="Schatz M."/>
            <person name="Zhao Q."/>
            <person name="Wortman J.R."/>
            <person name="Bidwell S.L."/>
            <person name="Alsmark U.C.M."/>
            <person name="Besteiro S."/>
            <person name="Sicheritz-Ponten T."/>
            <person name="Noel C.J."/>
            <person name="Dacks J.B."/>
            <person name="Foster P.G."/>
            <person name="Simillion C."/>
            <person name="Van de Peer Y."/>
            <person name="Miranda-Saavedra D."/>
            <person name="Barton G.J."/>
            <person name="Westrop G.D."/>
            <person name="Mueller S."/>
            <person name="Dessi D."/>
            <person name="Fiori P.L."/>
            <person name="Ren Q."/>
            <person name="Paulsen I."/>
            <person name="Zhang H."/>
            <person name="Bastida-Corcuera F.D."/>
            <person name="Simoes-Barbosa A."/>
            <person name="Brown M.T."/>
            <person name="Hayes R.D."/>
            <person name="Mukherjee M."/>
            <person name="Okumura C.Y."/>
            <person name="Schneider R."/>
            <person name="Smith A.J."/>
            <person name="Vanacova S."/>
            <person name="Villalvazo M."/>
            <person name="Haas B.J."/>
            <person name="Pertea M."/>
            <person name="Feldblyum T.V."/>
            <person name="Utterback T.R."/>
            <person name="Shu C.L."/>
            <person name="Osoegawa K."/>
            <person name="de Jong P.J."/>
            <person name="Hrdy I."/>
            <person name="Horvathova L."/>
            <person name="Zubacova Z."/>
            <person name="Dolezal P."/>
            <person name="Malik S.B."/>
            <person name="Logsdon J.M. Jr."/>
            <person name="Henze K."/>
            <person name="Gupta A."/>
            <person name="Wang C.C."/>
            <person name="Dunne R.L."/>
            <person name="Upcroft J.A."/>
            <person name="Upcroft P."/>
            <person name="White O."/>
            <person name="Salzberg S.L."/>
            <person name="Tang P."/>
            <person name="Chiu C.-H."/>
            <person name="Lee Y.-S."/>
            <person name="Embley T.M."/>
            <person name="Coombs G.H."/>
            <person name="Mottram J.C."/>
            <person name="Tachezy J."/>
            <person name="Fraser-Liggett C.M."/>
            <person name="Johnson P.J."/>
        </authorList>
    </citation>
    <scope>NUCLEOTIDE SEQUENCE [LARGE SCALE GENOMIC DNA]</scope>
    <source>
        <strain evidence="7">G3</strain>
    </source>
</reference>
<evidence type="ECO:0000256" key="3">
    <source>
        <dbReference type="ARBA" id="ARBA00022840"/>
    </source>
</evidence>
<evidence type="ECO:0000313" key="7">
    <source>
        <dbReference type="EMBL" id="EAY04342.1"/>
    </source>
</evidence>
<dbReference type="SMART" id="SM00220">
    <property type="entry name" value="S_TKc"/>
    <property type="match status" value="1"/>
</dbReference>
<dbReference type="InterPro" id="IPR000719">
    <property type="entry name" value="Prot_kinase_dom"/>
</dbReference>
<feature type="region of interest" description="Disordered" evidence="5">
    <location>
        <begin position="307"/>
        <end position="391"/>
    </location>
</feature>